<dbReference type="Pfam" id="PF13977">
    <property type="entry name" value="TetR_C_6"/>
    <property type="match status" value="1"/>
</dbReference>
<accession>A0AA90H9E8</accession>
<dbReference type="Pfam" id="PF00440">
    <property type="entry name" value="TetR_N"/>
    <property type="match status" value="1"/>
</dbReference>
<dbReference type="SUPFAM" id="SSF48498">
    <property type="entry name" value="Tetracyclin repressor-like, C-terminal domain"/>
    <property type="match status" value="1"/>
</dbReference>
<dbReference type="InterPro" id="IPR001647">
    <property type="entry name" value="HTH_TetR"/>
</dbReference>
<keyword evidence="4" id="KW-0804">Transcription</keyword>
<comment type="caution">
    <text evidence="7">The sequence shown here is derived from an EMBL/GenBank/DDBJ whole genome shotgun (WGS) entry which is preliminary data.</text>
</comment>
<dbReference type="SUPFAM" id="SSF46689">
    <property type="entry name" value="Homeodomain-like"/>
    <property type="match status" value="1"/>
</dbReference>
<evidence type="ECO:0000256" key="4">
    <source>
        <dbReference type="ARBA" id="ARBA00023163"/>
    </source>
</evidence>
<proteinExistence type="predicted"/>
<sequence>MSAHARREPRGPYAKGISRRQEILEATLEVFAEKGFEGTSLTAIGEAVGVTREGMRHYFRSREDLLLAVMAAADERARNVSMAADDDGVLARIIAGAEHNASVPGLIALYTTLVASSVASGNKQSRAVFTERFENLRTQIAQAVEQGQAKNEIRQDLPPRVVASLIIAASDGLSMQWTLDQHVDVLEGMQLLRKLLLP</sequence>
<keyword evidence="1" id="KW-0678">Repressor</keyword>
<dbReference type="InterPro" id="IPR039538">
    <property type="entry name" value="BetI_C"/>
</dbReference>
<gene>
    <name evidence="7" type="ORF">POF50_028565</name>
</gene>
<dbReference type="EMBL" id="JABXJJ020000043">
    <property type="protein sequence ID" value="MDI5973253.1"/>
    <property type="molecule type" value="Genomic_DNA"/>
</dbReference>
<dbReference type="PANTHER" id="PTHR47506">
    <property type="entry name" value="TRANSCRIPTIONAL REGULATORY PROTEIN"/>
    <property type="match status" value="1"/>
</dbReference>
<dbReference type="PRINTS" id="PR00455">
    <property type="entry name" value="HTHTETR"/>
</dbReference>
<dbReference type="InterPro" id="IPR036271">
    <property type="entry name" value="Tet_transcr_reg_TetR-rel_C_sf"/>
</dbReference>
<dbReference type="RefSeq" id="WP_271316725.1">
    <property type="nucleotide sequence ID" value="NZ_JABXJJ020000043.1"/>
</dbReference>
<evidence type="ECO:0000313" key="7">
    <source>
        <dbReference type="EMBL" id="MDI5973253.1"/>
    </source>
</evidence>
<evidence type="ECO:0000256" key="1">
    <source>
        <dbReference type="ARBA" id="ARBA00022491"/>
    </source>
</evidence>
<dbReference type="GO" id="GO:0003677">
    <property type="term" value="F:DNA binding"/>
    <property type="evidence" value="ECO:0007669"/>
    <property type="project" value="UniProtKB-UniRule"/>
</dbReference>
<dbReference type="Gene3D" id="1.10.357.10">
    <property type="entry name" value="Tetracycline Repressor, domain 2"/>
    <property type="match status" value="1"/>
</dbReference>
<feature type="DNA-binding region" description="H-T-H motif" evidence="5">
    <location>
        <begin position="40"/>
        <end position="59"/>
    </location>
</feature>
<dbReference type="InterPro" id="IPR009057">
    <property type="entry name" value="Homeodomain-like_sf"/>
</dbReference>
<protein>
    <submittedName>
        <fullName evidence="7">TetR family transcriptional regulator</fullName>
    </submittedName>
</protein>
<name>A0AA90H9E8_9ACTN</name>
<reference evidence="7" key="1">
    <citation type="submission" date="2023-05" db="EMBL/GenBank/DDBJ databases">
        <title>Streptantibioticus silvisoli sp. nov., acidotolerant actinomycetes 1 from pine litter.</title>
        <authorList>
            <person name="Swiecimska M."/>
            <person name="Golinska P."/>
            <person name="Sangal V."/>
            <person name="Wachnowicz B."/>
            <person name="Goodfellow M."/>
        </authorList>
    </citation>
    <scope>NUCLEOTIDE SEQUENCE</scope>
    <source>
        <strain evidence="7">SL13</strain>
    </source>
</reference>
<evidence type="ECO:0000256" key="5">
    <source>
        <dbReference type="PROSITE-ProRule" id="PRU00335"/>
    </source>
</evidence>
<dbReference type="AlphaFoldDB" id="A0AA90H9E8"/>
<evidence type="ECO:0000259" key="6">
    <source>
        <dbReference type="PROSITE" id="PS50977"/>
    </source>
</evidence>
<dbReference type="PANTHER" id="PTHR47506:SF6">
    <property type="entry name" value="HTH-TYPE TRANSCRIPTIONAL REPRESSOR NEMR"/>
    <property type="match status" value="1"/>
</dbReference>
<keyword evidence="2" id="KW-0805">Transcription regulation</keyword>
<evidence type="ECO:0000256" key="2">
    <source>
        <dbReference type="ARBA" id="ARBA00023015"/>
    </source>
</evidence>
<feature type="domain" description="HTH tetR-type" evidence="6">
    <location>
        <begin position="17"/>
        <end position="77"/>
    </location>
</feature>
<keyword evidence="3 5" id="KW-0238">DNA-binding</keyword>
<evidence type="ECO:0000256" key="3">
    <source>
        <dbReference type="ARBA" id="ARBA00023125"/>
    </source>
</evidence>
<dbReference type="PROSITE" id="PS50977">
    <property type="entry name" value="HTH_TETR_2"/>
    <property type="match status" value="1"/>
</dbReference>
<organism evidence="7">
    <name type="scientific">Streptantibioticus silvisoli</name>
    <dbReference type="NCBI Taxonomy" id="2705255"/>
    <lineage>
        <taxon>Bacteria</taxon>
        <taxon>Bacillati</taxon>
        <taxon>Actinomycetota</taxon>
        <taxon>Actinomycetes</taxon>
        <taxon>Kitasatosporales</taxon>
        <taxon>Streptomycetaceae</taxon>
        <taxon>Streptantibioticus</taxon>
    </lineage>
</organism>